<dbReference type="GO" id="GO:0016787">
    <property type="term" value="F:hydrolase activity"/>
    <property type="evidence" value="ECO:0007669"/>
    <property type="project" value="UniProtKB-KW"/>
</dbReference>
<keyword evidence="3" id="KW-0378">Hydrolase</keyword>
<evidence type="ECO:0000313" key="9">
    <source>
        <dbReference type="EMBL" id="KAJ8952377.1"/>
    </source>
</evidence>
<feature type="domain" description="Partial AB-hydrolase lipase" evidence="8">
    <location>
        <begin position="346"/>
        <end position="405"/>
    </location>
</feature>
<gene>
    <name evidence="9" type="ORF">NQ318_014468</name>
</gene>
<dbReference type="PANTHER" id="PTHR11005">
    <property type="entry name" value="LYSOSOMAL ACID LIPASE-RELATED"/>
    <property type="match status" value="1"/>
</dbReference>
<dbReference type="SUPFAM" id="SSF53474">
    <property type="entry name" value="alpha/beta-Hydrolases"/>
    <property type="match status" value="2"/>
</dbReference>
<sequence length="679" mass="76805">MLASLEDFGNGLQNILLITTYLCFHEFGVYDNPAIIDYILNATENEKVSYIGHSEGTTQFFIMGSMRPEYNDKINVMAALAPIAYMGNATSPLVLIAKKYDQFIYELVDYLNLTWLLSYSKPFADTLELLCGDDSDFQEVCVLFVFTLCGFDNDQMDRSMFSKIFKSTPAGISVYQLTHYLQEIVSGHFRQYDYGSTKNLEIYNTTEPPDYDLAAVSAPLALFYSQNDFFAALSDVERLKETLPNVVEDHLMEHKFFNHLDFIYGKDVGSLVYFNVVNVLNAHNNLGSLTSKATTLTTDSMSSDATSSSYSSDSTDLTTSVSPTTEGGATTSFSSMQLLYGIKGFLNDLGYPFERHEVVTEDGYLLGVHRIPHGKNELANTTENKQKPAVIFMHGLLSNSVDFFILGPGRSLPLMLADEGYDVWLGNNRGNTWSRNHTTLDPEVDKEFWDYSFHEFGVYDGPAIIDYILNETGNEKVTYVGHSEGTTQFFIMGSMRPDYNDKINLMVALAPVVYMEHITSPLIVEIKKYDQLIYKAVDLLNITWILSYSKPIEDALERICSDDSDFQEMCVFFLFLIFGFDNDQMDRSMFSKIFKTLPAGASVFQLTHYLQEIVSGHFRQYDYGVTKNMEIYNATEPPDYNLAAVTAPLALFYSLNDFFVGLTDLDRLTKELPSHQKCI</sequence>
<keyword evidence="5" id="KW-0443">Lipid metabolism</keyword>
<dbReference type="GO" id="GO:0016042">
    <property type="term" value="P:lipid catabolic process"/>
    <property type="evidence" value="ECO:0007669"/>
    <property type="project" value="UniProtKB-KW"/>
</dbReference>
<evidence type="ECO:0000256" key="4">
    <source>
        <dbReference type="ARBA" id="ARBA00022963"/>
    </source>
</evidence>
<name>A0AAV8YM91_9CUCU</name>
<feature type="compositionally biased region" description="Low complexity" evidence="7">
    <location>
        <begin position="298"/>
        <end position="325"/>
    </location>
</feature>
<keyword evidence="4" id="KW-0442">Lipid degradation</keyword>
<proteinExistence type="inferred from homology"/>
<dbReference type="FunFam" id="3.40.50.1820:FF:000057">
    <property type="entry name" value="Lipase"/>
    <property type="match status" value="1"/>
</dbReference>
<keyword evidence="10" id="KW-1185">Reference proteome</keyword>
<comment type="similarity">
    <text evidence="1">Belongs to the AB hydrolase superfamily. Lipase family.</text>
</comment>
<accession>A0AAV8YM91</accession>
<dbReference type="InterPro" id="IPR029058">
    <property type="entry name" value="AB_hydrolase_fold"/>
</dbReference>
<evidence type="ECO:0000256" key="5">
    <source>
        <dbReference type="ARBA" id="ARBA00023098"/>
    </source>
</evidence>
<dbReference type="Proteomes" id="UP001162162">
    <property type="component" value="Unassembled WGS sequence"/>
</dbReference>
<dbReference type="EMBL" id="JAPWTK010000069">
    <property type="protein sequence ID" value="KAJ8952377.1"/>
    <property type="molecule type" value="Genomic_DNA"/>
</dbReference>
<dbReference type="Pfam" id="PF04083">
    <property type="entry name" value="Abhydro_lipase"/>
    <property type="match status" value="1"/>
</dbReference>
<protein>
    <recommendedName>
        <fullName evidence="8">Partial AB-hydrolase lipase domain-containing protein</fullName>
    </recommendedName>
</protein>
<evidence type="ECO:0000256" key="3">
    <source>
        <dbReference type="ARBA" id="ARBA00022801"/>
    </source>
</evidence>
<feature type="region of interest" description="Disordered" evidence="7">
    <location>
        <begin position="298"/>
        <end position="328"/>
    </location>
</feature>
<dbReference type="Gene3D" id="3.40.50.1820">
    <property type="entry name" value="alpha/beta hydrolase"/>
    <property type="match status" value="2"/>
</dbReference>
<keyword evidence="2" id="KW-0732">Signal</keyword>
<evidence type="ECO:0000256" key="6">
    <source>
        <dbReference type="ARBA" id="ARBA00023180"/>
    </source>
</evidence>
<keyword evidence="6" id="KW-0325">Glycoprotein</keyword>
<evidence type="ECO:0000313" key="10">
    <source>
        <dbReference type="Proteomes" id="UP001162162"/>
    </source>
</evidence>
<dbReference type="InterPro" id="IPR006693">
    <property type="entry name" value="AB_hydrolase_lipase"/>
</dbReference>
<dbReference type="FunFam" id="3.40.50.1820:FF:000021">
    <property type="entry name" value="Lipase"/>
    <property type="match status" value="1"/>
</dbReference>
<dbReference type="AlphaFoldDB" id="A0AAV8YM91"/>
<comment type="caution">
    <text evidence="9">The sequence shown here is derived from an EMBL/GenBank/DDBJ whole genome shotgun (WGS) entry which is preliminary data.</text>
</comment>
<evidence type="ECO:0000256" key="1">
    <source>
        <dbReference type="ARBA" id="ARBA00010701"/>
    </source>
</evidence>
<evidence type="ECO:0000256" key="2">
    <source>
        <dbReference type="ARBA" id="ARBA00022729"/>
    </source>
</evidence>
<reference evidence="9" key="1">
    <citation type="journal article" date="2023" name="Insect Mol. Biol.">
        <title>Genome sequencing provides insights into the evolution of gene families encoding plant cell wall-degrading enzymes in longhorned beetles.</title>
        <authorList>
            <person name="Shin N.R."/>
            <person name="Okamura Y."/>
            <person name="Kirsch R."/>
            <person name="Pauchet Y."/>
        </authorList>
    </citation>
    <scope>NUCLEOTIDE SEQUENCE</scope>
    <source>
        <strain evidence="9">AMC_N1</strain>
    </source>
</reference>
<evidence type="ECO:0000256" key="7">
    <source>
        <dbReference type="SAM" id="MobiDB-lite"/>
    </source>
</evidence>
<evidence type="ECO:0000259" key="8">
    <source>
        <dbReference type="Pfam" id="PF04083"/>
    </source>
</evidence>
<organism evidence="9 10">
    <name type="scientific">Aromia moschata</name>
    <dbReference type="NCBI Taxonomy" id="1265417"/>
    <lineage>
        <taxon>Eukaryota</taxon>
        <taxon>Metazoa</taxon>
        <taxon>Ecdysozoa</taxon>
        <taxon>Arthropoda</taxon>
        <taxon>Hexapoda</taxon>
        <taxon>Insecta</taxon>
        <taxon>Pterygota</taxon>
        <taxon>Neoptera</taxon>
        <taxon>Endopterygota</taxon>
        <taxon>Coleoptera</taxon>
        <taxon>Polyphaga</taxon>
        <taxon>Cucujiformia</taxon>
        <taxon>Chrysomeloidea</taxon>
        <taxon>Cerambycidae</taxon>
        <taxon>Cerambycinae</taxon>
        <taxon>Callichromatini</taxon>
        <taxon>Aromia</taxon>
    </lineage>
</organism>